<evidence type="ECO:0000256" key="6">
    <source>
        <dbReference type="PROSITE-ProRule" id="PRU00169"/>
    </source>
</evidence>
<evidence type="ECO:0000313" key="10">
    <source>
        <dbReference type="EMBL" id="GFE65332.1"/>
    </source>
</evidence>
<dbReference type="CDD" id="cd00383">
    <property type="entry name" value="trans_reg_C"/>
    <property type="match status" value="1"/>
</dbReference>
<dbReference type="OrthoDB" id="9802426at2"/>
<evidence type="ECO:0000256" key="7">
    <source>
        <dbReference type="PROSITE-ProRule" id="PRU01091"/>
    </source>
</evidence>
<evidence type="ECO:0000259" key="9">
    <source>
        <dbReference type="PROSITE" id="PS51755"/>
    </source>
</evidence>
<dbReference type="GO" id="GO:0006355">
    <property type="term" value="P:regulation of DNA-templated transcription"/>
    <property type="evidence" value="ECO:0007669"/>
    <property type="project" value="InterPro"/>
</dbReference>
<dbReference type="SMART" id="SM00448">
    <property type="entry name" value="REC"/>
    <property type="match status" value="1"/>
</dbReference>
<evidence type="ECO:0000256" key="2">
    <source>
        <dbReference type="ARBA" id="ARBA00023012"/>
    </source>
</evidence>
<dbReference type="Pfam" id="PF00072">
    <property type="entry name" value="Response_reg"/>
    <property type="match status" value="1"/>
</dbReference>
<dbReference type="EMBL" id="BLJE01000002">
    <property type="protein sequence ID" value="GFE65332.1"/>
    <property type="molecule type" value="Genomic_DNA"/>
</dbReference>
<dbReference type="Gene3D" id="1.10.10.10">
    <property type="entry name" value="Winged helix-like DNA-binding domain superfamily/Winged helix DNA-binding domain"/>
    <property type="match status" value="1"/>
</dbReference>
<dbReference type="PROSITE" id="PS50110">
    <property type="entry name" value="RESPONSE_REGULATORY"/>
    <property type="match status" value="1"/>
</dbReference>
<dbReference type="SMART" id="SM00862">
    <property type="entry name" value="Trans_reg_C"/>
    <property type="match status" value="1"/>
</dbReference>
<organism evidence="10 11">
    <name type="scientific">Litoreibacter roseus</name>
    <dbReference type="NCBI Taxonomy" id="2601869"/>
    <lineage>
        <taxon>Bacteria</taxon>
        <taxon>Pseudomonadati</taxon>
        <taxon>Pseudomonadota</taxon>
        <taxon>Alphaproteobacteria</taxon>
        <taxon>Rhodobacterales</taxon>
        <taxon>Roseobacteraceae</taxon>
        <taxon>Litoreibacter</taxon>
    </lineage>
</organism>
<sequence>MRITIVEDNPGVAKGIAYVLRDAGHAVDILEDGNAADEFLRDESSDVVILDVNLPGVDGLEILRRLRAREDMRPVLLLTARAETSDRIQGLDAGADDYLIKPFEMSELAARVRALARRRPRPEPVFRQIGRLRFDETSRQVLDGDTALEIPRLELSAFEALLNARGRTLSKDVLLDQLYGIGADVDASVVEVYISRLRKRLRPYNISIRVQRGLGYQMEEVGG</sequence>
<dbReference type="Pfam" id="PF00486">
    <property type="entry name" value="Trans_reg_C"/>
    <property type="match status" value="1"/>
</dbReference>
<keyword evidence="2" id="KW-0902">Two-component regulatory system</keyword>
<keyword evidence="11" id="KW-1185">Reference proteome</keyword>
<feature type="domain" description="OmpR/PhoB-type" evidence="9">
    <location>
        <begin position="124"/>
        <end position="220"/>
    </location>
</feature>
<keyword evidence="4 7" id="KW-0238">DNA-binding</keyword>
<dbReference type="GO" id="GO:0005829">
    <property type="term" value="C:cytosol"/>
    <property type="evidence" value="ECO:0007669"/>
    <property type="project" value="TreeGrafter"/>
</dbReference>
<dbReference type="Gene3D" id="6.10.250.690">
    <property type="match status" value="1"/>
</dbReference>
<dbReference type="Gene3D" id="3.40.50.2300">
    <property type="match status" value="1"/>
</dbReference>
<dbReference type="FunFam" id="3.40.50.2300:FF:000002">
    <property type="entry name" value="DNA-binding response regulator PhoP"/>
    <property type="match status" value="1"/>
</dbReference>
<evidence type="ECO:0000256" key="1">
    <source>
        <dbReference type="ARBA" id="ARBA00022553"/>
    </source>
</evidence>
<name>A0A6N6JJF9_9RHOB</name>
<keyword evidence="3" id="KW-0805">Transcription regulation</keyword>
<comment type="caution">
    <text evidence="10">The sequence shown here is derived from an EMBL/GenBank/DDBJ whole genome shotgun (WGS) entry which is preliminary data.</text>
</comment>
<gene>
    <name evidence="10" type="ORF">KIN_24060</name>
</gene>
<dbReference type="PANTHER" id="PTHR48111">
    <property type="entry name" value="REGULATOR OF RPOS"/>
    <property type="match status" value="1"/>
</dbReference>
<dbReference type="InterPro" id="IPR001867">
    <property type="entry name" value="OmpR/PhoB-type_DNA-bd"/>
</dbReference>
<dbReference type="GO" id="GO:0032993">
    <property type="term" value="C:protein-DNA complex"/>
    <property type="evidence" value="ECO:0007669"/>
    <property type="project" value="TreeGrafter"/>
</dbReference>
<dbReference type="InterPro" id="IPR039420">
    <property type="entry name" value="WalR-like"/>
</dbReference>
<feature type="modified residue" description="4-aspartylphosphate" evidence="6">
    <location>
        <position position="51"/>
    </location>
</feature>
<dbReference type="InterPro" id="IPR036388">
    <property type="entry name" value="WH-like_DNA-bd_sf"/>
</dbReference>
<protein>
    <submittedName>
        <fullName evidence="10">DNA-binding response regulator</fullName>
    </submittedName>
</protein>
<feature type="DNA-binding region" description="OmpR/PhoB-type" evidence="7">
    <location>
        <begin position="124"/>
        <end position="220"/>
    </location>
</feature>
<evidence type="ECO:0000313" key="11">
    <source>
        <dbReference type="Proteomes" id="UP000436822"/>
    </source>
</evidence>
<dbReference type="GO" id="GO:0000976">
    <property type="term" value="F:transcription cis-regulatory region binding"/>
    <property type="evidence" value="ECO:0007669"/>
    <property type="project" value="TreeGrafter"/>
</dbReference>
<dbReference type="AlphaFoldDB" id="A0A6N6JJF9"/>
<evidence type="ECO:0000259" key="8">
    <source>
        <dbReference type="PROSITE" id="PS50110"/>
    </source>
</evidence>
<dbReference type="RefSeq" id="WP_159807166.1">
    <property type="nucleotide sequence ID" value="NZ_BLJE01000002.1"/>
</dbReference>
<dbReference type="InterPro" id="IPR001789">
    <property type="entry name" value="Sig_transdc_resp-reg_receiver"/>
</dbReference>
<dbReference type="PROSITE" id="PS51755">
    <property type="entry name" value="OMPR_PHOB"/>
    <property type="match status" value="1"/>
</dbReference>
<keyword evidence="1 6" id="KW-0597">Phosphoprotein</keyword>
<reference evidence="10 11" key="1">
    <citation type="submission" date="2019-12" db="EMBL/GenBank/DDBJ databases">
        <title>Litoreibacter badius sp. nov., a novel bacteriochlorophyll a-containing bacterium in the genus Litoreibacter.</title>
        <authorList>
            <person name="Kanamuro M."/>
            <person name="Takabe Y."/>
            <person name="Mori K."/>
            <person name="Takaichi S."/>
            <person name="Hanada S."/>
        </authorList>
    </citation>
    <scope>NUCLEOTIDE SEQUENCE [LARGE SCALE GENOMIC DNA]</scope>
    <source>
        <strain evidence="10 11">K6</strain>
    </source>
</reference>
<dbReference type="SUPFAM" id="SSF52172">
    <property type="entry name" value="CheY-like"/>
    <property type="match status" value="1"/>
</dbReference>
<dbReference type="Proteomes" id="UP000436822">
    <property type="component" value="Unassembled WGS sequence"/>
</dbReference>
<proteinExistence type="predicted"/>
<dbReference type="PANTHER" id="PTHR48111:SF1">
    <property type="entry name" value="TWO-COMPONENT RESPONSE REGULATOR ORR33"/>
    <property type="match status" value="1"/>
</dbReference>
<accession>A0A6N6JJF9</accession>
<dbReference type="InterPro" id="IPR011006">
    <property type="entry name" value="CheY-like_superfamily"/>
</dbReference>
<evidence type="ECO:0000256" key="4">
    <source>
        <dbReference type="ARBA" id="ARBA00023125"/>
    </source>
</evidence>
<evidence type="ECO:0000256" key="3">
    <source>
        <dbReference type="ARBA" id="ARBA00023015"/>
    </source>
</evidence>
<keyword evidence="5" id="KW-0804">Transcription</keyword>
<feature type="domain" description="Response regulatory" evidence="8">
    <location>
        <begin position="2"/>
        <end position="116"/>
    </location>
</feature>
<evidence type="ECO:0000256" key="5">
    <source>
        <dbReference type="ARBA" id="ARBA00023163"/>
    </source>
</evidence>
<dbReference type="GO" id="GO:0000156">
    <property type="term" value="F:phosphorelay response regulator activity"/>
    <property type="evidence" value="ECO:0007669"/>
    <property type="project" value="TreeGrafter"/>
</dbReference>